<evidence type="ECO:0000313" key="1">
    <source>
        <dbReference type="EMBL" id="ORX35151.1"/>
    </source>
</evidence>
<name>A0A1Y1UAS9_9TREE</name>
<organism evidence="1 2">
    <name type="scientific">Kockovaella imperatae</name>
    <dbReference type="NCBI Taxonomy" id="4999"/>
    <lineage>
        <taxon>Eukaryota</taxon>
        <taxon>Fungi</taxon>
        <taxon>Dikarya</taxon>
        <taxon>Basidiomycota</taxon>
        <taxon>Agaricomycotina</taxon>
        <taxon>Tremellomycetes</taxon>
        <taxon>Tremellales</taxon>
        <taxon>Cuniculitremaceae</taxon>
        <taxon>Kockovaella</taxon>
    </lineage>
</organism>
<comment type="caution">
    <text evidence="1">The sequence shown here is derived from an EMBL/GenBank/DDBJ whole genome shotgun (WGS) entry which is preliminary data.</text>
</comment>
<dbReference type="EMBL" id="NBSH01000012">
    <property type="protein sequence ID" value="ORX35151.1"/>
    <property type="molecule type" value="Genomic_DNA"/>
</dbReference>
<dbReference type="GeneID" id="33553763"/>
<reference evidence="1 2" key="1">
    <citation type="submission" date="2017-03" db="EMBL/GenBank/DDBJ databases">
        <title>Widespread Adenine N6-methylation of Active Genes in Fungi.</title>
        <authorList>
            <consortium name="DOE Joint Genome Institute"/>
            <person name="Mondo S.J."/>
            <person name="Dannebaum R.O."/>
            <person name="Kuo R.C."/>
            <person name="Louie K.B."/>
            <person name="Bewick A.J."/>
            <person name="Labutti K."/>
            <person name="Haridas S."/>
            <person name="Kuo A."/>
            <person name="Salamov A."/>
            <person name="Ahrendt S.R."/>
            <person name="Lau R."/>
            <person name="Bowen B.P."/>
            <person name="Lipzen A."/>
            <person name="Sullivan W."/>
            <person name="Andreopoulos W.B."/>
            <person name="Clum A."/>
            <person name="Lindquist E."/>
            <person name="Daum C."/>
            <person name="Northen T.R."/>
            <person name="Ramamoorthy G."/>
            <person name="Schmitz R.J."/>
            <person name="Gryganskyi A."/>
            <person name="Culley D."/>
            <person name="Magnuson J."/>
            <person name="James T.Y."/>
            <person name="O'Malley M.A."/>
            <person name="Stajich J.E."/>
            <person name="Spatafora J.W."/>
            <person name="Visel A."/>
            <person name="Grigoriev I.V."/>
        </authorList>
    </citation>
    <scope>NUCLEOTIDE SEQUENCE [LARGE SCALE GENOMIC DNA]</scope>
    <source>
        <strain evidence="1 2">NRRL Y-17943</strain>
    </source>
</reference>
<dbReference type="RefSeq" id="XP_021869367.1">
    <property type="nucleotide sequence ID" value="XM_022011955.1"/>
</dbReference>
<protein>
    <submittedName>
        <fullName evidence="1">Uncharacterized protein</fullName>
    </submittedName>
</protein>
<evidence type="ECO:0000313" key="2">
    <source>
        <dbReference type="Proteomes" id="UP000193218"/>
    </source>
</evidence>
<gene>
    <name evidence="1" type="ORF">BD324DRAFT_120310</name>
</gene>
<dbReference type="AlphaFoldDB" id="A0A1Y1UAS9"/>
<accession>A0A1Y1UAS9</accession>
<proteinExistence type="predicted"/>
<dbReference type="Proteomes" id="UP000193218">
    <property type="component" value="Unassembled WGS sequence"/>
</dbReference>
<sequence>MSFVYPCLFQGDSPIKVPSRSQSLADKVTMRENCLGMLLCFPSYQPWIQPHHCASYSGKRLHGPQTLSNGFINLKLGQTSWLLPLSSDLILPPSHLHASTLYVEADSMTGGQQRFLLARAPRSHLIRTSIMSQGKKEEMHRSSLRWTASM</sequence>
<dbReference type="InParanoid" id="A0A1Y1UAS9"/>
<keyword evidence="2" id="KW-1185">Reference proteome</keyword>